<evidence type="ECO:0000256" key="12">
    <source>
        <dbReference type="ARBA" id="ARBA00023164"/>
    </source>
</evidence>
<dbReference type="Pfam" id="PF00310">
    <property type="entry name" value="GATase_2"/>
    <property type="match status" value="1"/>
</dbReference>
<dbReference type="InterPro" id="IPR050711">
    <property type="entry name" value="ET-N_metabolism_enzyme"/>
</dbReference>
<evidence type="ECO:0000256" key="9">
    <source>
        <dbReference type="ARBA" id="ARBA00023002"/>
    </source>
</evidence>
<dbReference type="GO" id="GO:0006537">
    <property type="term" value="P:glutamate biosynthetic process"/>
    <property type="evidence" value="ECO:0007669"/>
    <property type="project" value="UniProtKB-KW"/>
</dbReference>
<evidence type="ECO:0000256" key="5">
    <source>
        <dbReference type="ARBA" id="ARBA00022630"/>
    </source>
</evidence>
<keyword evidence="6" id="KW-0288">FMN</keyword>
<dbReference type="GO" id="GO:0019676">
    <property type="term" value="P:ammonia assimilation cycle"/>
    <property type="evidence" value="ECO:0007669"/>
    <property type="project" value="TreeGrafter"/>
</dbReference>
<reference evidence="16" key="2">
    <citation type="submission" date="2021-04" db="EMBL/GenBank/DDBJ databases">
        <authorList>
            <person name="Gilroy R."/>
        </authorList>
    </citation>
    <scope>NUCLEOTIDE SEQUENCE</scope>
    <source>
        <strain evidence="16">ChiSxjej3B15-24422</strain>
    </source>
</reference>
<evidence type="ECO:0000256" key="3">
    <source>
        <dbReference type="ARBA" id="ARBA00009716"/>
    </source>
</evidence>
<evidence type="ECO:0000256" key="2">
    <source>
        <dbReference type="ARBA" id="ARBA00001927"/>
    </source>
</evidence>
<evidence type="ECO:0000256" key="11">
    <source>
        <dbReference type="ARBA" id="ARBA00023014"/>
    </source>
</evidence>
<reference evidence="16" key="1">
    <citation type="journal article" date="2021" name="PeerJ">
        <title>Extensive microbial diversity within the chicken gut microbiome revealed by metagenomics and culture.</title>
        <authorList>
            <person name="Gilroy R."/>
            <person name="Ravi A."/>
            <person name="Getino M."/>
            <person name="Pursley I."/>
            <person name="Horton D.L."/>
            <person name="Alikhan N.F."/>
            <person name="Baker D."/>
            <person name="Gharbi K."/>
            <person name="Hall N."/>
            <person name="Watson M."/>
            <person name="Adriaenssens E.M."/>
            <person name="Foster-Nyarko E."/>
            <person name="Jarju S."/>
            <person name="Secka A."/>
            <person name="Antonio M."/>
            <person name="Oren A."/>
            <person name="Chaudhuri R.R."/>
            <person name="La Ragione R."/>
            <person name="Hildebrand F."/>
            <person name="Pallen M.J."/>
        </authorList>
    </citation>
    <scope>NUCLEOTIDE SEQUENCE</scope>
    <source>
        <strain evidence="16">ChiSxjej3B15-24422</strain>
    </source>
</reference>
<accession>A0A9D2C5Q7</accession>
<feature type="domain" description="Glutamine amidotransferase type-2" evidence="15">
    <location>
        <begin position="23"/>
        <end position="342"/>
    </location>
</feature>
<dbReference type="AlphaFoldDB" id="A0A9D2C5Q7"/>
<evidence type="ECO:0000256" key="6">
    <source>
        <dbReference type="ARBA" id="ARBA00022643"/>
    </source>
</evidence>
<organism evidence="16 17">
    <name type="scientific">Candidatus Eisenbergiella pullistercoris</name>
    <dbReference type="NCBI Taxonomy" id="2838555"/>
    <lineage>
        <taxon>Bacteria</taxon>
        <taxon>Bacillati</taxon>
        <taxon>Bacillota</taxon>
        <taxon>Clostridia</taxon>
        <taxon>Lachnospirales</taxon>
        <taxon>Lachnospiraceae</taxon>
        <taxon>Eisenbergiella</taxon>
    </lineage>
</organism>
<dbReference type="PROSITE" id="PS51278">
    <property type="entry name" value="GATASE_TYPE_2"/>
    <property type="match status" value="1"/>
</dbReference>
<evidence type="ECO:0000256" key="4">
    <source>
        <dbReference type="ARBA" id="ARBA00022605"/>
    </source>
</evidence>
<dbReference type="Proteomes" id="UP000824007">
    <property type="component" value="Unassembled WGS sequence"/>
</dbReference>
<name>A0A9D2C5Q7_9FIRM</name>
<comment type="similarity">
    <text evidence="3">Belongs to the glutamate synthase family.</text>
</comment>
<evidence type="ECO:0000256" key="7">
    <source>
        <dbReference type="ARBA" id="ARBA00022723"/>
    </source>
</evidence>
<dbReference type="GO" id="GO:0051538">
    <property type="term" value="F:3 iron, 4 sulfur cluster binding"/>
    <property type="evidence" value="ECO:0007669"/>
    <property type="project" value="UniProtKB-KW"/>
</dbReference>
<dbReference type="Gene3D" id="3.60.20.10">
    <property type="entry name" value="Glutamine Phosphoribosylpyrophosphate, subunit 1, domain 1"/>
    <property type="match status" value="1"/>
</dbReference>
<dbReference type="SUPFAM" id="SSF56235">
    <property type="entry name" value="N-terminal nucleophile aminohydrolases (Ntn hydrolases)"/>
    <property type="match status" value="1"/>
</dbReference>
<dbReference type="PANTHER" id="PTHR11938:SF133">
    <property type="entry name" value="GLUTAMATE SYNTHASE (NADH)"/>
    <property type="match status" value="1"/>
</dbReference>
<comment type="caution">
    <text evidence="16">The sequence shown here is derived from an EMBL/GenBank/DDBJ whole genome shotgun (WGS) entry which is preliminary data.</text>
</comment>
<evidence type="ECO:0000259" key="15">
    <source>
        <dbReference type="PROSITE" id="PS51278"/>
    </source>
</evidence>
<dbReference type="GO" id="GO:0046872">
    <property type="term" value="F:metal ion binding"/>
    <property type="evidence" value="ECO:0007669"/>
    <property type="project" value="UniProtKB-KW"/>
</dbReference>
<comment type="pathway">
    <text evidence="14">Amino-acid biosynthesis.</text>
</comment>
<protein>
    <submittedName>
        <fullName evidence="16">Glutamate synthase subunit alpha</fullName>
    </submittedName>
</protein>
<dbReference type="InterPro" id="IPR017932">
    <property type="entry name" value="GATase_2_dom"/>
</dbReference>
<dbReference type="EMBL" id="DXDD01000004">
    <property type="protein sequence ID" value="HIY59155.1"/>
    <property type="molecule type" value="Genomic_DNA"/>
</dbReference>
<dbReference type="InterPro" id="IPR029055">
    <property type="entry name" value="Ntn_hydrolases_N"/>
</dbReference>
<comment type="cofactor">
    <cofactor evidence="2">
        <name>[3Fe-4S] cluster</name>
        <dbReference type="ChEBI" id="CHEBI:21137"/>
    </cofactor>
</comment>
<keyword evidence="5" id="KW-0285">Flavoprotein</keyword>
<sequence length="342" mass="38734">MFDAKRTVPRSPLHDERFEHDNCGIGACVNIKGAKSRSTVENALKIVENLEHRAGKDAEGKTGDGVGILTQIPHDFFKKVTKPLGIGLGGEREYGVGMFFFPQDELKRNQAKKMFEIIVEKEGMTFLGWREVPCNPSVLGERAVECMPCIMQGFVKKPAGVPKGIDFDRKLYIARRVFEQSSDNTYVASLSSRTIVYKGMFLVGQLRTFFTDLQSPDYTSAIAIVHSRFSTNTNPSWERAHPNRFIVHNGEINTIRGNYDKMLAREENMQSEHLRDQLYKVLPAIHPDGSDSAMLDNTLEFLVMSGMDLPLAVMITIPEPWANNKTMSQTKRDFYQYYATMM</sequence>
<keyword evidence="4" id="KW-0028">Amino-acid biosynthesis</keyword>
<keyword evidence="8" id="KW-0315">Glutamine amidotransferase</keyword>
<dbReference type="PANTHER" id="PTHR11938">
    <property type="entry name" value="FAD NADPH DEHYDROGENASE/OXIDOREDUCTASE"/>
    <property type="match status" value="1"/>
</dbReference>
<proteinExistence type="inferred from homology"/>
<evidence type="ECO:0000256" key="1">
    <source>
        <dbReference type="ARBA" id="ARBA00001917"/>
    </source>
</evidence>
<keyword evidence="11" id="KW-0411">Iron-sulfur</keyword>
<comment type="cofactor">
    <cofactor evidence="1">
        <name>FMN</name>
        <dbReference type="ChEBI" id="CHEBI:58210"/>
    </cofactor>
</comment>
<feature type="non-terminal residue" evidence="16">
    <location>
        <position position="342"/>
    </location>
</feature>
<keyword evidence="7" id="KW-0479">Metal-binding</keyword>
<evidence type="ECO:0000256" key="13">
    <source>
        <dbReference type="ARBA" id="ARBA00023291"/>
    </source>
</evidence>
<evidence type="ECO:0000256" key="8">
    <source>
        <dbReference type="ARBA" id="ARBA00022962"/>
    </source>
</evidence>
<evidence type="ECO:0000256" key="10">
    <source>
        <dbReference type="ARBA" id="ARBA00023004"/>
    </source>
</evidence>
<keyword evidence="13" id="KW-0003">3Fe-4S</keyword>
<dbReference type="GO" id="GO:0015930">
    <property type="term" value="F:glutamate synthase activity"/>
    <property type="evidence" value="ECO:0007669"/>
    <property type="project" value="TreeGrafter"/>
</dbReference>
<gene>
    <name evidence="16" type="ORF">H9831_00500</name>
</gene>
<keyword evidence="10" id="KW-0408">Iron</keyword>
<evidence type="ECO:0000313" key="16">
    <source>
        <dbReference type="EMBL" id="HIY59155.1"/>
    </source>
</evidence>
<dbReference type="CDD" id="cd00713">
    <property type="entry name" value="GltS"/>
    <property type="match status" value="1"/>
</dbReference>
<keyword evidence="9" id="KW-0560">Oxidoreductase</keyword>
<evidence type="ECO:0000256" key="14">
    <source>
        <dbReference type="ARBA" id="ARBA00029440"/>
    </source>
</evidence>
<evidence type="ECO:0000313" key="17">
    <source>
        <dbReference type="Proteomes" id="UP000824007"/>
    </source>
</evidence>
<keyword evidence="12" id="KW-0314">Glutamate biosynthesis</keyword>